<sequence length="115" mass="13618">MNSTPLKRYCLALDLVDDSESIAAYKKYHKNVWPEIEKSITDSGIKTIEIYCIDNRLFMILEVDDSFSFERKGKMDADNPKVQEWETLMWKYQQALPTAKEGEKWLLMDKIYQLK</sequence>
<dbReference type="PANTHER" id="PTHR43239">
    <property type="entry name" value="UPF0734 PROTEIN DDB_G0273871/DDB_G0273177"/>
    <property type="match status" value="1"/>
</dbReference>
<protein>
    <submittedName>
        <fullName evidence="1">L-rhamnose mutarotase</fullName>
    </submittedName>
</protein>
<keyword evidence="2" id="KW-1185">Reference proteome</keyword>
<dbReference type="SUPFAM" id="SSF54909">
    <property type="entry name" value="Dimeric alpha+beta barrel"/>
    <property type="match status" value="1"/>
</dbReference>
<accession>A0A5C7GL49</accession>
<gene>
    <name evidence="1" type="ORF">FUA22_03795</name>
</gene>
<dbReference type="Proteomes" id="UP000321080">
    <property type="component" value="Unassembled WGS sequence"/>
</dbReference>
<name>A0A5C7GL49_9FLAO</name>
<evidence type="ECO:0000313" key="2">
    <source>
        <dbReference type="Proteomes" id="UP000321080"/>
    </source>
</evidence>
<proteinExistence type="predicted"/>
<dbReference type="RefSeq" id="WP_147766500.1">
    <property type="nucleotide sequence ID" value="NZ_VRKQ01000008.1"/>
</dbReference>
<dbReference type="PANTHER" id="PTHR43239:SF1">
    <property type="entry name" value="UPF0734 PROTEIN DDB_G0273871_DDB_G0273177"/>
    <property type="match status" value="1"/>
</dbReference>
<evidence type="ECO:0000313" key="1">
    <source>
        <dbReference type="EMBL" id="TXG39020.1"/>
    </source>
</evidence>
<dbReference type="OrthoDB" id="1430580at2"/>
<dbReference type="EMBL" id="VRKQ01000008">
    <property type="protein sequence ID" value="TXG39020.1"/>
    <property type="molecule type" value="Genomic_DNA"/>
</dbReference>
<dbReference type="Gene3D" id="3.30.70.100">
    <property type="match status" value="1"/>
</dbReference>
<dbReference type="InterPro" id="IPR011008">
    <property type="entry name" value="Dimeric_a/b-barrel"/>
</dbReference>
<reference evidence="1 2" key="1">
    <citation type="submission" date="2019-08" db="EMBL/GenBank/DDBJ databases">
        <title>Seonamhaeicola sediminis sp. nov., isolated from marine sediment.</title>
        <authorList>
            <person name="Cao W.R."/>
        </authorList>
    </citation>
    <scope>NUCLEOTIDE SEQUENCE [LARGE SCALE GENOMIC DNA]</scope>
    <source>
        <strain evidence="1 2">1505</strain>
    </source>
</reference>
<dbReference type="Pfam" id="PF05336">
    <property type="entry name" value="rhaM"/>
    <property type="match status" value="1"/>
</dbReference>
<dbReference type="InterPro" id="IPR008000">
    <property type="entry name" value="Rham/fucose_mutarotase"/>
</dbReference>
<comment type="caution">
    <text evidence="1">The sequence shown here is derived from an EMBL/GenBank/DDBJ whole genome shotgun (WGS) entry which is preliminary data.</text>
</comment>
<dbReference type="GO" id="GO:0016857">
    <property type="term" value="F:racemase and epimerase activity, acting on carbohydrates and derivatives"/>
    <property type="evidence" value="ECO:0007669"/>
    <property type="project" value="InterPro"/>
</dbReference>
<dbReference type="AlphaFoldDB" id="A0A5C7GL49"/>
<organism evidence="1 2">
    <name type="scientific">Seonamhaeicola maritimus</name>
    <dbReference type="NCBI Taxonomy" id="2591822"/>
    <lineage>
        <taxon>Bacteria</taxon>
        <taxon>Pseudomonadati</taxon>
        <taxon>Bacteroidota</taxon>
        <taxon>Flavobacteriia</taxon>
        <taxon>Flavobacteriales</taxon>
        <taxon>Flavobacteriaceae</taxon>
    </lineage>
</organism>
<dbReference type="InterPro" id="IPR052996">
    <property type="entry name" value="Carb_Metab_Mutarotase"/>
</dbReference>